<gene>
    <name evidence="1" type="ORF">RclHR1_13980001</name>
</gene>
<accession>A0A2Z6QBD9</accession>
<keyword evidence="2" id="KW-1185">Reference proteome</keyword>
<proteinExistence type="predicted"/>
<dbReference type="AlphaFoldDB" id="A0A2Z6QBD9"/>
<reference evidence="1 2" key="1">
    <citation type="submission" date="2017-11" db="EMBL/GenBank/DDBJ databases">
        <title>The genome of Rhizophagus clarus HR1 reveals common genetic basis of auxotrophy among arbuscular mycorrhizal fungi.</title>
        <authorList>
            <person name="Kobayashi Y."/>
        </authorList>
    </citation>
    <scope>NUCLEOTIDE SEQUENCE [LARGE SCALE GENOMIC DNA]</scope>
    <source>
        <strain evidence="1 2">HR1</strain>
    </source>
</reference>
<dbReference type="Proteomes" id="UP000247702">
    <property type="component" value="Unassembled WGS sequence"/>
</dbReference>
<protein>
    <submittedName>
        <fullName evidence="1">Uncharacterized protein</fullName>
    </submittedName>
</protein>
<comment type="caution">
    <text evidence="1">The sequence shown here is derived from an EMBL/GenBank/DDBJ whole genome shotgun (WGS) entry which is preliminary data.</text>
</comment>
<dbReference type="EMBL" id="BEXD01000444">
    <property type="protein sequence ID" value="GBB87483.1"/>
    <property type="molecule type" value="Genomic_DNA"/>
</dbReference>
<evidence type="ECO:0000313" key="1">
    <source>
        <dbReference type="EMBL" id="GBB87483.1"/>
    </source>
</evidence>
<sequence>MVFRRVQNLEADWYFEGPEVLYRRTTVWKKWTELFRRSETRSELKMDPISRQTRFASFWRYSRGIQRYLPSKI</sequence>
<evidence type="ECO:0000313" key="2">
    <source>
        <dbReference type="Proteomes" id="UP000247702"/>
    </source>
</evidence>
<organism evidence="1 2">
    <name type="scientific">Rhizophagus clarus</name>
    <dbReference type="NCBI Taxonomy" id="94130"/>
    <lineage>
        <taxon>Eukaryota</taxon>
        <taxon>Fungi</taxon>
        <taxon>Fungi incertae sedis</taxon>
        <taxon>Mucoromycota</taxon>
        <taxon>Glomeromycotina</taxon>
        <taxon>Glomeromycetes</taxon>
        <taxon>Glomerales</taxon>
        <taxon>Glomeraceae</taxon>
        <taxon>Rhizophagus</taxon>
    </lineage>
</organism>
<name>A0A2Z6QBD9_9GLOM</name>